<reference evidence="1" key="1">
    <citation type="submission" date="2018-03" db="EMBL/GenBank/DDBJ databases">
        <title>Cross-interface Injection: A General Nanoliter Liquid Handling Method Applied to Single Cells Genome Amplification Automated Nanoliter Liquid Handling Applied to Single Cell Multiple Displacement Amplification.</title>
        <authorList>
            <person name="Yun J."/>
            <person name="Xu P."/>
            <person name="Xu J."/>
            <person name="Dai X."/>
            <person name="Wang Y."/>
            <person name="Zheng X."/>
            <person name="Cao C."/>
            <person name="Yi Q."/>
            <person name="Zhu Y."/>
            <person name="Wang L."/>
            <person name="Dong Z."/>
            <person name="Huang Y."/>
            <person name="Huang L."/>
            <person name="Du W."/>
        </authorList>
    </citation>
    <scope>NUCLEOTIDE SEQUENCE [LARGE SCALE GENOMIC DNA]</scope>
    <source>
        <strain evidence="1">Z-D3-2</strain>
    </source>
</reference>
<feature type="non-terminal residue" evidence="1">
    <location>
        <position position="134"/>
    </location>
</feature>
<dbReference type="AlphaFoldDB" id="A0A2T4CSV7"/>
<comment type="caution">
    <text evidence="1">The sequence shown here is derived from an EMBL/GenBank/DDBJ whole genome shotgun (WGS) entry which is preliminary data.</text>
</comment>
<accession>A0A2T4CSV7</accession>
<gene>
    <name evidence="1" type="ORF">C9940_06010</name>
</gene>
<name>A0A2T4CSV7_9GAMM</name>
<proteinExistence type="predicted"/>
<evidence type="ECO:0000313" key="1">
    <source>
        <dbReference type="EMBL" id="PTB84640.1"/>
    </source>
</evidence>
<sequence>MAKKGKKQDGRASDLTFKWMLTTLGPEWEPWQELASEWMAIQHTGIEDKRNALRRFFESYLLECAPYATDIGLFFKGYNGHICSTEELEARLRKTINSPWEVSRSINHPCDFINYVIEHHLSEEDDSGNLLPLV</sequence>
<dbReference type="InterPro" id="IPR024965">
    <property type="entry name" value="Putative_integrase"/>
</dbReference>
<dbReference type="EMBL" id="PYVN01000186">
    <property type="protein sequence ID" value="PTB84640.1"/>
    <property type="molecule type" value="Genomic_DNA"/>
</dbReference>
<organism evidence="1">
    <name type="scientific">Pseudidiomarina aestuarii</name>
    <dbReference type="NCBI Taxonomy" id="624146"/>
    <lineage>
        <taxon>Bacteria</taxon>
        <taxon>Pseudomonadati</taxon>
        <taxon>Pseudomonadota</taxon>
        <taxon>Gammaproteobacteria</taxon>
        <taxon>Alteromonadales</taxon>
        <taxon>Idiomarinaceae</taxon>
        <taxon>Pseudidiomarina</taxon>
    </lineage>
</organism>
<dbReference type="Pfam" id="PF13009">
    <property type="entry name" value="Integrase_2"/>
    <property type="match status" value="1"/>
</dbReference>
<protein>
    <submittedName>
        <fullName evidence="1">Integrase</fullName>
    </submittedName>
</protein>